<proteinExistence type="predicted"/>
<evidence type="ECO:0000256" key="2">
    <source>
        <dbReference type="SAM" id="SignalP"/>
    </source>
</evidence>
<feature type="signal peptide" evidence="2">
    <location>
        <begin position="1"/>
        <end position="20"/>
    </location>
</feature>
<feature type="region of interest" description="Disordered" evidence="1">
    <location>
        <begin position="281"/>
        <end position="306"/>
    </location>
</feature>
<keyword evidence="5" id="KW-1185">Reference proteome</keyword>
<feature type="chain" id="PRO_5046340118" description="PET hydrolase/cutinase-like domain-containing protein" evidence="2">
    <location>
        <begin position="21"/>
        <end position="347"/>
    </location>
</feature>
<dbReference type="InterPro" id="IPR041127">
    <property type="entry name" value="PET_hydrolase/cutinase-like"/>
</dbReference>
<accession>A0ABQ3XT05</accession>
<gene>
    <name evidence="4" type="ORF">Aco03nite_100560</name>
</gene>
<dbReference type="Proteomes" id="UP000612282">
    <property type="component" value="Unassembled WGS sequence"/>
</dbReference>
<evidence type="ECO:0000259" key="3">
    <source>
        <dbReference type="Pfam" id="PF12740"/>
    </source>
</evidence>
<evidence type="ECO:0000313" key="5">
    <source>
        <dbReference type="Proteomes" id="UP000612282"/>
    </source>
</evidence>
<dbReference type="Gene3D" id="3.40.50.1820">
    <property type="entry name" value="alpha/beta hydrolase"/>
    <property type="match status" value="1"/>
</dbReference>
<sequence length="347" mass="37489">MRTNMRRRLGAAATALVALAVTGIGIHTADAGTTVGGRTAENGRTAGASTTEITSLTYDLGPKAFTDLPEWEGPSEVKAIVRYPRQAAGKLPVVVLLHGQQLACHSADENDWDSWPCPRGVKPYPSFRGYDYLADALAKDGFAVVSISANGLNFHMGVAPQRARLINRHLALLQQRRDLRDRLDFTRVGTMGHSVGGEGVMYQAAYGNRKELPAGVRIRGVVSVASPPPSGFYDTRVTTAPIAVFSAGCWSLGNEKYFQEGVHGFRIRVTKGNHNYYNTEWTRGPGPGDGDDTDCPATTGRPSAAQQQDLAVHYLRAFYRYTLKGDSAAKKTLTSPFPGVDTELASF</sequence>
<name>A0ABQ3XT05_9ACTN</name>
<evidence type="ECO:0000256" key="1">
    <source>
        <dbReference type="SAM" id="MobiDB-lite"/>
    </source>
</evidence>
<reference evidence="4 5" key="1">
    <citation type="submission" date="2021-01" db="EMBL/GenBank/DDBJ databases">
        <title>Whole genome shotgun sequence of Actinoplanes couchii NBRC 106145.</title>
        <authorList>
            <person name="Komaki H."/>
            <person name="Tamura T."/>
        </authorList>
    </citation>
    <scope>NUCLEOTIDE SEQUENCE [LARGE SCALE GENOMIC DNA]</scope>
    <source>
        <strain evidence="4 5">NBRC 106145</strain>
    </source>
</reference>
<organism evidence="4 5">
    <name type="scientific">Actinoplanes couchii</name>
    <dbReference type="NCBI Taxonomy" id="403638"/>
    <lineage>
        <taxon>Bacteria</taxon>
        <taxon>Bacillati</taxon>
        <taxon>Actinomycetota</taxon>
        <taxon>Actinomycetes</taxon>
        <taxon>Micromonosporales</taxon>
        <taxon>Micromonosporaceae</taxon>
        <taxon>Actinoplanes</taxon>
    </lineage>
</organism>
<dbReference type="RefSeq" id="WP_203809841.1">
    <property type="nucleotide sequence ID" value="NZ_BAAAQE010000094.1"/>
</dbReference>
<feature type="domain" description="PET hydrolase/cutinase-like" evidence="3">
    <location>
        <begin position="132"/>
        <end position="214"/>
    </location>
</feature>
<dbReference type="EMBL" id="BOMG01000133">
    <property type="protein sequence ID" value="GID61652.1"/>
    <property type="molecule type" value="Genomic_DNA"/>
</dbReference>
<evidence type="ECO:0000313" key="4">
    <source>
        <dbReference type="EMBL" id="GID61652.1"/>
    </source>
</evidence>
<dbReference type="Pfam" id="PF12740">
    <property type="entry name" value="PETase"/>
    <property type="match status" value="1"/>
</dbReference>
<dbReference type="InterPro" id="IPR029058">
    <property type="entry name" value="AB_hydrolase_fold"/>
</dbReference>
<comment type="caution">
    <text evidence="4">The sequence shown here is derived from an EMBL/GenBank/DDBJ whole genome shotgun (WGS) entry which is preliminary data.</text>
</comment>
<keyword evidence="2" id="KW-0732">Signal</keyword>
<protein>
    <recommendedName>
        <fullName evidence="3">PET hydrolase/cutinase-like domain-containing protein</fullName>
    </recommendedName>
</protein>
<dbReference type="SUPFAM" id="SSF53474">
    <property type="entry name" value="alpha/beta-Hydrolases"/>
    <property type="match status" value="1"/>
</dbReference>